<dbReference type="EMBL" id="CP036455">
    <property type="protein sequence ID" value="QBI54030.1"/>
    <property type="molecule type" value="Genomic_DNA"/>
</dbReference>
<keyword evidence="2" id="KW-0413">Isomerase</keyword>
<dbReference type="InterPro" id="IPR050177">
    <property type="entry name" value="Lipid_A_modif_metabolic_enz"/>
</dbReference>
<keyword evidence="3" id="KW-1185">Reference proteome</keyword>
<dbReference type="Gene3D" id="3.40.50.720">
    <property type="entry name" value="NAD(P)-binding Rossmann-like Domain"/>
    <property type="match status" value="1"/>
</dbReference>
<dbReference type="KEGG" id="strr:EKD16_11225"/>
<protein>
    <submittedName>
        <fullName evidence="2">dTDP-L-rhamnose 4-epimerase</fullName>
        <ecNumber evidence="2">5.1.3.25</ecNumber>
    </submittedName>
</protein>
<sequence length="360" mass="37373">MADSFSGMRILVTGGAGFIGSHITAALAEAGHDTVVLDAQPPPERSAAGAGSARWIRCDVRDEQGVGEALHGVDAVCHQAAMVGLTADFGDAPDYVGTNDLGTAVLLAAMARAGVRDLVLAGSMVVYGEGRYTCGEHGDVRPGPRRPAELDAGRFEPPCPVCGATLEPGLVGEDAPADPRSVYAATKLAQEHLAAAWARATGGRAVSLRYHNVYGPGMPRDTPYAGVASFFRSALARGDAPAVFEDGRQRRDFVHVRDVAGANVAALEAVADREDGTLRAYNAGSGTPHTVGEMAEALARAYGGPHPRTTGQYRLGDVRHITASSARLADELGWRAGVGFAEGMAEFAAAPLRDAPPPVR</sequence>
<dbReference type="EC" id="5.1.3.25" evidence="2"/>
<feature type="domain" description="NAD-dependent epimerase/dehydratase" evidence="1">
    <location>
        <begin position="10"/>
        <end position="132"/>
    </location>
</feature>
<evidence type="ECO:0000259" key="1">
    <source>
        <dbReference type="Pfam" id="PF01370"/>
    </source>
</evidence>
<dbReference type="GO" id="GO:0016853">
    <property type="term" value="F:isomerase activity"/>
    <property type="evidence" value="ECO:0007669"/>
    <property type="project" value="UniProtKB-KW"/>
</dbReference>
<gene>
    <name evidence="2" type="primary">wbiB</name>
    <name evidence="2" type="ORF">EKD16_11225</name>
</gene>
<feature type="domain" description="NAD-dependent epimerase/dehydratase" evidence="1">
    <location>
        <begin position="173"/>
        <end position="284"/>
    </location>
</feature>
<dbReference type="AlphaFoldDB" id="A0A4P6Q1P3"/>
<dbReference type="InterPro" id="IPR001509">
    <property type="entry name" value="Epimerase_deHydtase"/>
</dbReference>
<dbReference type="InterPro" id="IPR036291">
    <property type="entry name" value="NAD(P)-bd_dom_sf"/>
</dbReference>
<dbReference type="PANTHER" id="PTHR43245:SF13">
    <property type="entry name" value="UDP-D-APIOSE_UDP-D-XYLOSE SYNTHASE 2"/>
    <property type="match status" value="1"/>
</dbReference>
<name>A0A4P6Q1P3_9ACTN</name>
<reference evidence="2 3" key="1">
    <citation type="submission" date="2019-02" db="EMBL/GenBank/DDBJ databases">
        <authorList>
            <person name="Khodamoradi S."/>
            <person name="Hahnke R.L."/>
            <person name="Kaempfer P."/>
            <person name="Schumann P."/>
            <person name="Rohde M."/>
            <person name="Steinert M."/>
            <person name="Luzhetskyy A."/>
            <person name="Wink J."/>
            <person name="Ruckert C."/>
        </authorList>
    </citation>
    <scope>NUCLEOTIDE SEQUENCE [LARGE SCALE GENOMIC DNA]</scope>
    <source>
        <strain evidence="2 3">M2</strain>
    </source>
</reference>
<evidence type="ECO:0000313" key="3">
    <source>
        <dbReference type="Proteomes" id="UP000292235"/>
    </source>
</evidence>
<dbReference type="Proteomes" id="UP000292235">
    <property type="component" value="Chromosome"/>
</dbReference>
<organism evidence="2 3">
    <name type="scientific">Streptomonospora litoralis</name>
    <dbReference type="NCBI Taxonomy" id="2498135"/>
    <lineage>
        <taxon>Bacteria</taxon>
        <taxon>Bacillati</taxon>
        <taxon>Actinomycetota</taxon>
        <taxon>Actinomycetes</taxon>
        <taxon>Streptosporangiales</taxon>
        <taxon>Nocardiopsidaceae</taxon>
        <taxon>Streptomonospora</taxon>
    </lineage>
</organism>
<dbReference type="SUPFAM" id="SSF51735">
    <property type="entry name" value="NAD(P)-binding Rossmann-fold domains"/>
    <property type="match status" value="1"/>
</dbReference>
<evidence type="ECO:0000313" key="2">
    <source>
        <dbReference type="EMBL" id="QBI54030.1"/>
    </source>
</evidence>
<dbReference type="Pfam" id="PF01370">
    <property type="entry name" value="Epimerase"/>
    <property type="match status" value="2"/>
</dbReference>
<accession>A0A4P6Q1P3</accession>
<dbReference type="PANTHER" id="PTHR43245">
    <property type="entry name" value="BIFUNCTIONAL POLYMYXIN RESISTANCE PROTEIN ARNA"/>
    <property type="match status" value="1"/>
</dbReference>
<proteinExistence type="predicted"/>